<organism evidence="1 2">
    <name type="scientific">Anoxybacterium hadale</name>
    <dbReference type="NCBI Taxonomy" id="3408580"/>
    <lineage>
        <taxon>Bacteria</taxon>
        <taxon>Bacillati</taxon>
        <taxon>Bacillota</taxon>
        <taxon>Clostridia</taxon>
        <taxon>Peptostreptococcales</taxon>
        <taxon>Anaerovoracaceae</taxon>
        <taxon>Anoxybacterium</taxon>
    </lineage>
</organism>
<evidence type="ECO:0000313" key="1">
    <source>
        <dbReference type="EMBL" id="QOX62275.1"/>
    </source>
</evidence>
<dbReference type="Proteomes" id="UP000594014">
    <property type="component" value="Chromosome"/>
</dbReference>
<proteinExistence type="predicted"/>
<reference evidence="1" key="1">
    <citation type="submission" date="2019-08" db="EMBL/GenBank/DDBJ databases">
        <title>Genome sequence of Clostridiales bacterium MT110.</title>
        <authorList>
            <person name="Cao J."/>
        </authorList>
    </citation>
    <scope>NUCLEOTIDE SEQUENCE</scope>
    <source>
        <strain evidence="1">MT110</strain>
    </source>
</reference>
<gene>
    <name evidence="1" type="ORF">FRZ06_02335</name>
</gene>
<dbReference type="EMBL" id="CP042469">
    <property type="protein sequence ID" value="QOX62275.1"/>
    <property type="molecule type" value="Genomic_DNA"/>
</dbReference>
<keyword evidence="2" id="KW-1185">Reference proteome</keyword>
<name>A0ACD1A7F7_9FIRM</name>
<sequence length="216" mass="23573">MSEQERLFEELALAVLEMEEEKTISLSKEALEEGIDPVDIIEKGLSEGMTRAGELFEEEEYFVPELLMCADAMNAGIDFIRPHIKIDANTVRKKAIIGVIEGDTHDIGKNLVKLMMDNAGFEMIDLGRDIPAQQFVDRAKEVEADLICISSLMTTTMDNMAEVIQRLETEGIRGKFKVMVGGGPISGAFAKDIGADGYSANAAEAVRLARTLAGVS</sequence>
<evidence type="ECO:0000313" key="2">
    <source>
        <dbReference type="Proteomes" id="UP000594014"/>
    </source>
</evidence>
<protein>
    <submittedName>
        <fullName evidence="1">Cobalamin-binding protein</fullName>
    </submittedName>
</protein>
<accession>A0ACD1A7F7</accession>